<comment type="similarity">
    <text evidence="1">Belongs to the SorC transcriptional regulatory family.</text>
</comment>
<evidence type="ECO:0000256" key="2">
    <source>
        <dbReference type="ARBA" id="ARBA00023015"/>
    </source>
</evidence>
<evidence type="ECO:0000259" key="5">
    <source>
        <dbReference type="Pfam" id="PF04198"/>
    </source>
</evidence>
<keyword evidence="4" id="KW-0804">Transcription</keyword>
<dbReference type="Pfam" id="PF04198">
    <property type="entry name" value="Sugar-bind"/>
    <property type="match status" value="1"/>
</dbReference>
<evidence type="ECO:0000313" key="7">
    <source>
        <dbReference type="Proteomes" id="UP000230821"/>
    </source>
</evidence>
<gene>
    <name evidence="6" type="ORF">CSA56_10590</name>
</gene>
<keyword evidence="3" id="KW-0238">DNA-binding</keyword>
<organism evidence="6 7">
    <name type="scientific">candidate division KSB3 bacterium</name>
    <dbReference type="NCBI Taxonomy" id="2044937"/>
    <lineage>
        <taxon>Bacteria</taxon>
        <taxon>candidate division KSB3</taxon>
    </lineage>
</organism>
<dbReference type="Gene3D" id="3.40.50.1360">
    <property type="match status" value="1"/>
</dbReference>
<evidence type="ECO:0000313" key="6">
    <source>
        <dbReference type="EMBL" id="PIE33560.1"/>
    </source>
</evidence>
<dbReference type="InterPro" id="IPR051054">
    <property type="entry name" value="SorC_transcr_regulators"/>
</dbReference>
<dbReference type="EMBL" id="PDSK01000096">
    <property type="protein sequence ID" value="PIE33560.1"/>
    <property type="molecule type" value="Genomic_DNA"/>
</dbReference>
<dbReference type="PANTHER" id="PTHR34294">
    <property type="entry name" value="TRANSCRIPTIONAL REGULATOR-RELATED"/>
    <property type="match status" value="1"/>
</dbReference>
<dbReference type="InterPro" id="IPR007324">
    <property type="entry name" value="Sugar-bd_dom_put"/>
</dbReference>
<dbReference type="Proteomes" id="UP000230821">
    <property type="component" value="Unassembled WGS sequence"/>
</dbReference>
<keyword evidence="2" id="KW-0805">Transcription regulation</keyword>
<dbReference type="InterPro" id="IPR037171">
    <property type="entry name" value="NagB/RpiA_transferase-like"/>
</dbReference>
<evidence type="ECO:0000256" key="4">
    <source>
        <dbReference type="ARBA" id="ARBA00023163"/>
    </source>
</evidence>
<evidence type="ECO:0000256" key="1">
    <source>
        <dbReference type="ARBA" id="ARBA00010466"/>
    </source>
</evidence>
<accession>A0A2G6KDV0</accession>
<feature type="domain" description="Sugar-binding" evidence="5">
    <location>
        <begin position="66"/>
        <end position="316"/>
    </location>
</feature>
<dbReference type="PANTHER" id="PTHR34294:SF1">
    <property type="entry name" value="TRANSCRIPTIONAL REGULATOR LSRR"/>
    <property type="match status" value="1"/>
</dbReference>
<dbReference type="Gene3D" id="1.10.10.60">
    <property type="entry name" value="Homeodomain-like"/>
    <property type="match status" value="1"/>
</dbReference>
<name>A0A2G6KDV0_9BACT</name>
<sequence>MIDSDVARRDLLVKVAKMYYQEERSQQEIAREIEVSRPQISRMLKTCRDLNIVEIRINESSSTGILLQQQLVKRFQLSKAIVASSWLKDIEHNKERVGEAAAHLLEELVQDKMTVGISWGSSLYYLVEYFSPQQAVDAEVVQLIGGIGARDLQADGLELARNLSRKLNGICHVLQAPLFVQSTALRDMLMQEPDIFQVLDKGKCVDIAVIGVGTIKAKTSALVRAGYMSKEQAAELEKRGAVGDVLGQQIDRNGNLCNFELNQRTIGLNIQQLKQIPTVIGVASGVDKANVIRGAIKGGLIKMLVTDEATAMKILNLEKYQPKNNE</sequence>
<evidence type="ECO:0000256" key="3">
    <source>
        <dbReference type="ARBA" id="ARBA00023125"/>
    </source>
</evidence>
<dbReference type="AlphaFoldDB" id="A0A2G6KDV0"/>
<dbReference type="GO" id="GO:0030246">
    <property type="term" value="F:carbohydrate binding"/>
    <property type="evidence" value="ECO:0007669"/>
    <property type="project" value="InterPro"/>
</dbReference>
<reference evidence="6 7" key="1">
    <citation type="submission" date="2017-10" db="EMBL/GenBank/DDBJ databases">
        <title>Novel microbial diversity and functional potential in the marine mammal oral microbiome.</title>
        <authorList>
            <person name="Dudek N.K."/>
            <person name="Sun C.L."/>
            <person name="Burstein D."/>
            <person name="Kantor R.S."/>
            <person name="Aliaga Goltsman D.S."/>
            <person name="Bik E.M."/>
            <person name="Thomas B.C."/>
            <person name="Banfield J.F."/>
            <person name="Relman D.A."/>
        </authorList>
    </citation>
    <scope>NUCLEOTIDE SEQUENCE [LARGE SCALE GENOMIC DNA]</scope>
    <source>
        <strain evidence="6">DOLJORAL78_47_16</strain>
    </source>
</reference>
<dbReference type="GO" id="GO:0003677">
    <property type="term" value="F:DNA binding"/>
    <property type="evidence" value="ECO:0007669"/>
    <property type="project" value="UniProtKB-KW"/>
</dbReference>
<protein>
    <submittedName>
        <fullName evidence="6">Transcriptional regulator</fullName>
    </submittedName>
</protein>
<dbReference type="SUPFAM" id="SSF100950">
    <property type="entry name" value="NagB/RpiA/CoA transferase-like"/>
    <property type="match status" value="1"/>
</dbReference>
<comment type="caution">
    <text evidence="6">The sequence shown here is derived from an EMBL/GenBank/DDBJ whole genome shotgun (WGS) entry which is preliminary data.</text>
</comment>
<proteinExistence type="inferred from homology"/>